<reference evidence="1" key="1">
    <citation type="submission" date="2022-08" db="UniProtKB">
        <authorList>
            <consortium name="EnsemblMetazoa"/>
        </authorList>
    </citation>
    <scope>IDENTIFICATION</scope>
    <source>
        <strain evidence="1">EBRO</strain>
    </source>
</reference>
<sequence>MAFKFVLLASLVAVASAGLLPAGHHGAIATSHSTIQHHAAPAVHHVGAIHAAPAVDLSSTSSGILKRQEDSYVHSVVSNVRRLRNDLLDRLGNFDVGRFAANDGVESVMLVGGVVDDALMTVGVQQRVLALHLVSVACFVLALDIPGVIVVDGVRELVVGRRVLFDLLHVGRLCVALHDRGLHVALHDGWLDVGLHDGRLGIGLHNRWLRHLLE</sequence>
<accession>A0A182J8G6</accession>
<dbReference type="AlphaFoldDB" id="A0A182J8G6"/>
<evidence type="ECO:0000313" key="1">
    <source>
        <dbReference type="EnsemblMetazoa" id="AATE013364-PA.1"/>
    </source>
</evidence>
<protein>
    <submittedName>
        <fullName evidence="1">Uncharacterized protein</fullName>
    </submittedName>
</protein>
<organism evidence="1">
    <name type="scientific">Anopheles atroparvus</name>
    <name type="common">European mosquito</name>
    <dbReference type="NCBI Taxonomy" id="41427"/>
    <lineage>
        <taxon>Eukaryota</taxon>
        <taxon>Metazoa</taxon>
        <taxon>Ecdysozoa</taxon>
        <taxon>Arthropoda</taxon>
        <taxon>Hexapoda</taxon>
        <taxon>Insecta</taxon>
        <taxon>Pterygota</taxon>
        <taxon>Neoptera</taxon>
        <taxon>Endopterygota</taxon>
        <taxon>Diptera</taxon>
        <taxon>Nematocera</taxon>
        <taxon>Culicoidea</taxon>
        <taxon>Culicidae</taxon>
        <taxon>Anophelinae</taxon>
        <taxon>Anopheles</taxon>
    </lineage>
</organism>
<proteinExistence type="predicted"/>
<dbReference type="STRING" id="41427.A0A182J8G6"/>
<dbReference type="VEuPathDB" id="VectorBase:AATE013364"/>
<name>A0A182J8G6_ANOAO</name>
<dbReference type="EnsemblMetazoa" id="AATE013364-RA">
    <property type="protein sequence ID" value="AATE013364-PA.1"/>
    <property type="gene ID" value="AATE013364"/>
</dbReference>